<feature type="transmembrane region" description="Helical" evidence="10">
    <location>
        <begin position="98"/>
        <end position="122"/>
    </location>
</feature>
<name>A0A1H9YIT0_9FIRM</name>
<keyword evidence="2" id="KW-0813">Transport</keyword>
<reference evidence="12" key="1">
    <citation type="submission" date="2016-10" db="EMBL/GenBank/DDBJ databases">
        <authorList>
            <person name="Varghese N."/>
            <person name="Submissions S."/>
        </authorList>
    </citation>
    <scope>NUCLEOTIDE SEQUENCE [LARGE SCALE GENOMIC DNA]</scope>
    <source>
        <strain evidence="12">DSM 13577</strain>
    </source>
</reference>
<feature type="transmembrane region" description="Helical" evidence="10">
    <location>
        <begin position="314"/>
        <end position="335"/>
    </location>
</feature>
<keyword evidence="3 10" id="KW-0812">Transmembrane</keyword>
<feature type="transmembrane region" description="Helical" evidence="10">
    <location>
        <begin position="290"/>
        <end position="308"/>
    </location>
</feature>
<feature type="transmembrane region" description="Helical" evidence="10">
    <location>
        <begin position="217"/>
        <end position="239"/>
    </location>
</feature>
<evidence type="ECO:0000256" key="5">
    <source>
        <dbReference type="ARBA" id="ARBA00023065"/>
    </source>
</evidence>
<gene>
    <name evidence="11" type="ORF">SAMN03080614_100359</name>
</gene>
<keyword evidence="6 10" id="KW-0472">Membrane</keyword>
<sequence length="424" mass="45404">MPKGILGVGGYMFKWLVIATLSGIGGGLSAFILRRSIDFFSYISRIFPLYLTPLIAGFILIPIYYWDKRAKGFGTDHYILTVNGDEREFKVRTYFSKILATAVTLGFNGSGGVEGPMLVIGGSLDNILRKISAIKITEKDHRLLSICGAAGAIGAMFRSPLGGGIFVVEVLYKSSLPYHDIFPAILSSTMGYVVFSMLGYGNPLFEIPLYIPNMTNVPLFIIAAIISGFLAVFFMYFFAKVEYILKKIPNKIFHPIFGGFLVGGILYFLPQVGGTGLDIIQSMITDTFPLKIAVILLVGKIIATSITVNSGGSAGLVIPALFIGGIGGNFVATVLGVEDLGLIASLVTAGMGASLAGIANVPVAAAVMIVEMVGLKIGVPAVLGSIIGYAIGRRRVIYGFAIPDGEEYELNESLRLLDRNEEKH</sequence>
<keyword evidence="8" id="KW-0868">Chloride</keyword>
<dbReference type="CDD" id="cd00400">
    <property type="entry name" value="Voltage_gated_ClC"/>
    <property type="match status" value="1"/>
</dbReference>
<dbReference type="Pfam" id="PF00654">
    <property type="entry name" value="Voltage_CLC"/>
    <property type="match status" value="1"/>
</dbReference>
<evidence type="ECO:0000256" key="3">
    <source>
        <dbReference type="ARBA" id="ARBA00022692"/>
    </source>
</evidence>
<dbReference type="Gene3D" id="1.10.3080.10">
    <property type="entry name" value="Clc chloride channel"/>
    <property type="match status" value="1"/>
</dbReference>
<keyword evidence="7" id="KW-0869">Chloride channel</keyword>
<dbReference type="AlphaFoldDB" id="A0A1H9YIT0"/>
<evidence type="ECO:0000256" key="4">
    <source>
        <dbReference type="ARBA" id="ARBA00022989"/>
    </source>
</evidence>
<accession>A0A1H9YIT0</accession>
<dbReference type="EMBL" id="FOIF01000003">
    <property type="protein sequence ID" value="SES68970.1"/>
    <property type="molecule type" value="Genomic_DNA"/>
</dbReference>
<organism evidence="11 12">
    <name type="scientific">Anaerobranca gottschalkii DSM 13577</name>
    <dbReference type="NCBI Taxonomy" id="1120990"/>
    <lineage>
        <taxon>Bacteria</taxon>
        <taxon>Bacillati</taxon>
        <taxon>Bacillota</taxon>
        <taxon>Clostridia</taxon>
        <taxon>Eubacteriales</taxon>
        <taxon>Proteinivoracaceae</taxon>
        <taxon>Anaerobranca</taxon>
    </lineage>
</organism>
<dbReference type="GO" id="GO:0034707">
    <property type="term" value="C:chloride channel complex"/>
    <property type="evidence" value="ECO:0007669"/>
    <property type="project" value="UniProtKB-KW"/>
</dbReference>
<dbReference type="GO" id="GO:0005254">
    <property type="term" value="F:chloride channel activity"/>
    <property type="evidence" value="ECO:0007669"/>
    <property type="project" value="UniProtKB-KW"/>
</dbReference>
<keyword evidence="12" id="KW-1185">Reference proteome</keyword>
<dbReference type="InterPro" id="IPR001807">
    <property type="entry name" value="ClC"/>
</dbReference>
<keyword evidence="4 10" id="KW-1133">Transmembrane helix</keyword>
<dbReference type="PANTHER" id="PTHR43427:SF6">
    <property type="entry name" value="CHLORIDE CHANNEL PROTEIN CLC-E"/>
    <property type="match status" value="1"/>
</dbReference>
<dbReference type="STRING" id="1120990.SAMN03080614_100359"/>
<dbReference type="SUPFAM" id="SSF81340">
    <property type="entry name" value="Clc chloride channel"/>
    <property type="match status" value="1"/>
</dbReference>
<dbReference type="InterPro" id="IPR014743">
    <property type="entry name" value="Cl-channel_core"/>
</dbReference>
<feature type="transmembrane region" description="Helical" evidence="10">
    <location>
        <begin position="373"/>
        <end position="392"/>
    </location>
</feature>
<evidence type="ECO:0000256" key="7">
    <source>
        <dbReference type="ARBA" id="ARBA00023173"/>
    </source>
</evidence>
<proteinExistence type="predicted"/>
<dbReference type="InterPro" id="IPR050368">
    <property type="entry name" value="ClC-type_chloride_channel"/>
</dbReference>
<comment type="subcellular location">
    <subcellularLocation>
        <location evidence="1">Membrane</location>
        <topology evidence="1">Multi-pass membrane protein</topology>
    </subcellularLocation>
</comment>
<evidence type="ECO:0000256" key="6">
    <source>
        <dbReference type="ARBA" id="ARBA00023136"/>
    </source>
</evidence>
<keyword evidence="9" id="KW-0407">Ion channel</keyword>
<feature type="transmembrane region" description="Helical" evidence="10">
    <location>
        <begin position="12"/>
        <end position="34"/>
    </location>
</feature>
<dbReference type="RefSeq" id="WP_091348499.1">
    <property type="nucleotide sequence ID" value="NZ_FOIF01000003.1"/>
</dbReference>
<dbReference type="Proteomes" id="UP000243819">
    <property type="component" value="Unassembled WGS sequence"/>
</dbReference>
<feature type="transmembrane region" description="Helical" evidence="10">
    <location>
        <begin position="143"/>
        <end position="161"/>
    </location>
</feature>
<feature type="transmembrane region" description="Helical" evidence="10">
    <location>
        <begin position="46"/>
        <end position="66"/>
    </location>
</feature>
<evidence type="ECO:0000256" key="2">
    <source>
        <dbReference type="ARBA" id="ARBA00022448"/>
    </source>
</evidence>
<keyword evidence="5" id="KW-0406">Ion transport</keyword>
<feature type="transmembrane region" description="Helical" evidence="10">
    <location>
        <begin position="181"/>
        <end position="205"/>
    </location>
</feature>
<dbReference type="PANTHER" id="PTHR43427">
    <property type="entry name" value="CHLORIDE CHANNEL PROTEIN CLC-E"/>
    <property type="match status" value="1"/>
</dbReference>
<feature type="transmembrane region" description="Helical" evidence="10">
    <location>
        <begin position="342"/>
        <end position="367"/>
    </location>
</feature>
<feature type="transmembrane region" description="Helical" evidence="10">
    <location>
        <begin position="251"/>
        <end position="269"/>
    </location>
</feature>
<evidence type="ECO:0000313" key="11">
    <source>
        <dbReference type="EMBL" id="SES68970.1"/>
    </source>
</evidence>
<evidence type="ECO:0000256" key="8">
    <source>
        <dbReference type="ARBA" id="ARBA00023214"/>
    </source>
</evidence>
<evidence type="ECO:0000256" key="9">
    <source>
        <dbReference type="ARBA" id="ARBA00023303"/>
    </source>
</evidence>
<evidence type="ECO:0000256" key="1">
    <source>
        <dbReference type="ARBA" id="ARBA00004141"/>
    </source>
</evidence>
<dbReference type="PRINTS" id="PR00762">
    <property type="entry name" value="CLCHANNEL"/>
</dbReference>
<dbReference type="OrthoDB" id="9767361at2"/>
<evidence type="ECO:0000256" key="10">
    <source>
        <dbReference type="SAM" id="Phobius"/>
    </source>
</evidence>
<evidence type="ECO:0000313" key="12">
    <source>
        <dbReference type="Proteomes" id="UP000243819"/>
    </source>
</evidence>
<protein>
    <submittedName>
        <fullName evidence="11">Chloride channel protein, CIC family</fullName>
    </submittedName>
</protein>